<reference evidence="2 3" key="2">
    <citation type="submission" date="2017-04" db="EMBL/GenBank/DDBJ databases">
        <title>CpG methylation of centromeres and impact of large insertions on vertebrate speciation.</title>
        <authorList>
            <person name="Ichikawa K."/>
            <person name="Yoshimura J."/>
            <person name="Morishita S."/>
        </authorList>
    </citation>
    <scope>NUCLEOTIDE SEQUENCE</scope>
    <source>
        <strain evidence="2 3">HNI</strain>
    </source>
</reference>
<dbReference type="Ensembl" id="ENSORLT00020024735.1">
    <property type="protein sequence ID" value="ENSORLP00020016458.1"/>
    <property type="gene ID" value="ENSORLG00020017481.1"/>
</dbReference>
<evidence type="ECO:0000256" key="1">
    <source>
        <dbReference type="SAM" id="MobiDB-lite"/>
    </source>
</evidence>
<reference evidence="2" key="4">
    <citation type="submission" date="2025-09" db="UniProtKB">
        <authorList>
            <consortium name="Ensembl"/>
        </authorList>
    </citation>
    <scope>IDENTIFICATION</scope>
    <source>
        <strain evidence="2">HNI</strain>
    </source>
</reference>
<reference key="1">
    <citation type="journal article" date="2007" name="Nature">
        <title>The medaka draft genome and insights into vertebrate genome evolution.</title>
        <authorList>
            <person name="Kasahara M."/>
            <person name="Naruse K."/>
            <person name="Sasaki S."/>
            <person name="Nakatani Y."/>
            <person name="Qu W."/>
            <person name="Ahsan B."/>
            <person name="Yamada T."/>
            <person name="Nagayasu Y."/>
            <person name="Doi K."/>
            <person name="Kasai Y."/>
            <person name="Jindo T."/>
            <person name="Kobayashi D."/>
            <person name="Shimada A."/>
            <person name="Toyoda A."/>
            <person name="Kuroki Y."/>
            <person name="Fujiyama A."/>
            <person name="Sasaki T."/>
            <person name="Shimizu A."/>
            <person name="Asakawa S."/>
            <person name="Shimizu N."/>
            <person name="Hashimoto S."/>
            <person name="Yang J."/>
            <person name="Lee Y."/>
            <person name="Matsushima K."/>
            <person name="Sugano S."/>
            <person name="Sakaizumi M."/>
            <person name="Narita T."/>
            <person name="Ohishi K."/>
            <person name="Haga S."/>
            <person name="Ohta F."/>
            <person name="Nomoto H."/>
            <person name="Nogata K."/>
            <person name="Morishita T."/>
            <person name="Endo T."/>
            <person name="Shin-I T."/>
            <person name="Takeda H."/>
            <person name="Morishita S."/>
            <person name="Kohara Y."/>
        </authorList>
    </citation>
    <scope>NUCLEOTIDE SEQUENCE [LARGE SCALE GENOMIC DNA]</scope>
    <source>
        <strain>Hd-rR</strain>
    </source>
</reference>
<organism evidence="2 3">
    <name type="scientific">Oryzias latipes</name>
    <name type="common">Japanese rice fish</name>
    <name type="synonym">Japanese killifish</name>
    <dbReference type="NCBI Taxonomy" id="8090"/>
    <lineage>
        <taxon>Eukaryota</taxon>
        <taxon>Metazoa</taxon>
        <taxon>Chordata</taxon>
        <taxon>Craniata</taxon>
        <taxon>Vertebrata</taxon>
        <taxon>Euteleostomi</taxon>
        <taxon>Actinopterygii</taxon>
        <taxon>Neopterygii</taxon>
        <taxon>Teleostei</taxon>
        <taxon>Neoteleostei</taxon>
        <taxon>Acanthomorphata</taxon>
        <taxon>Ovalentaria</taxon>
        <taxon>Atherinomorphae</taxon>
        <taxon>Beloniformes</taxon>
        <taxon>Adrianichthyidae</taxon>
        <taxon>Oryziinae</taxon>
        <taxon>Oryzias</taxon>
    </lineage>
</organism>
<sequence>SCQSDKTAIQPLLPNTGASLPPEAGWGSVSCPRTLRHMGVQGGNRTCKITSMVRPPYRCTTAAPSQRGILNLKYSIEHSIFTNWDDMEIICACSQRNSSLFFSCMRCCARFSPNYTL</sequence>
<evidence type="ECO:0000313" key="3">
    <source>
        <dbReference type="Proteomes" id="UP000265180"/>
    </source>
</evidence>
<proteinExistence type="predicted"/>
<evidence type="ECO:0000313" key="2">
    <source>
        <dbReference type="Ensembl" id="ENSORLP00020016458.1"/>
    </source>
</evidence>
<reference evidence="2" key="3">
    <citation type="submission" date="2025-08" db="UniProtKB">
        <authorList>
            <consortium name="Ensembl"/>
        </authorList>
    </citation>
    <scope>IDENTIFICATION</scope>
    <source>
        <strain evidence="2">HNI</strain>
    </source>
</reference>
<dbReference type="AlphaFoldDB" id="A0A3P9L6X6"/>
<accession>A0A3P9L6X6</accession>
<dbReference type="Gene3D" id="3.30.420.40">
    <property type="match status" value="1"/>
</dbReference>
<feature type="region of interest" description="Disordered" evidence="1">
    <location>
        <begin position="1"/>
        <end position="25"/>
    </location>
</feature>
<dbReference type="Proteomes" id="UP000265180">
    <property type="component" value="Chromosome 22"/>
</dbReference>
<name>A0A3P9L6X6_ORYLA</name>
<protein>
    <submittedName>
        <fullName evidence="2">Uncharacterized protein</fullName>
    </submittedName>
</protein>